<dbReference type="Proteomes" id="UP000317835">
    <property type="component" value="Chromosome"/>
</dbReference>
<evidence type="ECO:0000256" key="1">
    <source>
        <dbReference type="SAM" id="Coils"/>
    </source>
</evidence>
<evidence type="ECO:0000313" key="3">
    <source>
        <dbReference type="Proteomes" id="UP000317835"/>
    </source>
</evidence>
<name>A0A518H282_9BACT</name>
<keyword evidence="1" id="KW-0175">Coiled coil</keyword>
<reference evidence="2 3" key="1">
    <citation type="submission" date="2019-02" db="EMBL/GenBank/DDBJ databases">
        <title>Deep-cultivation of Planctomycetes and their phenomic and genomic characterization uncovers novel biology.</title>
        <authorList>
            <person name="Wiegand S."/>
            <person name="Jogler M."/>
            <person name="Boedeker C."/>
            <person name="Pinto D."/>
            <person name="Vollmers J."/>
            <person name="Rivas-Marin E."/>
            <person name="Kohn T."/>
            <person name="Peeters S.H."/>
            <person name="Heuer A."/>
            <person name="Rast P."/>
            <person name="Oberbeckmann S."/>
            <person name="Bunk B."/>
            <person name="Jeske O."/>
            <person name="Meyerdierks A."/>
            <person name="Storesund J.E."/>
            <person name="Kallscheuer N."/>
            <person name="Luecker S."/>
            <person name="Lage O.M."/>
            <person name="Pohl T."/>
            <person name="Merkel B.J."/>
            <person name="Hornburger P."/>
            <person name="Mueller R.-W."/>
            <person name="Bruemmer F."/>
            <person name="Labrenz M."/>
            <person name="Spormann A.M."/>
            <person name="Op den Camp H."/>
            <person name="Overmann J."/>
            <person name="Amann R."/>
            <person name="Jetten M.S.M."/>
            <person name="Mascher T."/>
            <person name="Medema M.H."/>
            <person name="Devos D.P."/>
            <person name="Kaster A.-K."/>
            <person name="Ovreas L."/>
            <person name="Rohde M."/>
            <person name="Galperin M.Y."/>
            <person name="Jogler C."/>
        </authorList>
    </citation>
    <scope>NUCLEOTIDE SEQUENCE [LARGE SCALE GENOMIC DNA]</scope>
    <source>
        <strain evidence="2 3">ElP</strain>
    </source>
</reference>
<protein>
    <submittedName>
        <fullName evidence="2">Uncharacterized protein</fullName>
    </submittedName>
</protein>
<proteinExistence type="predicted"/>
<evidence type="ECO:0000313" key="2">
    <source>
        <dbReference type="EMBL" id="QDV34934.1"/>
    </source>
</evidence>
<dbReference type="KEGG" id="tpla:ElP_28310"/>
<dbReference type="RefSeq" id="WP_145270183.1">
    <property type="nucleotide sequence ID" value="NZ_CP036426.1"/>
</dbReference>
<dbReference type="OrthoDB" id="8114479at2"/>
<accession>A0A518H282</accession>
<keyword evidence="3" id="KW-1185">Reference proteome</keyword>
<organism evidence="2 3">
    <name type="scientific">Tautonia plasticadhaerens</name>
    <dbReference type="NCBI Taxonomy" id="2527974"/>
    <lineage>
        <taxon>Bacteria</taxon>
        <taxon>Pseudomonadati</taxon>
        <taxon>Planctomycetota</taxon>
        <taxon>Planctomycetia</taxon>
        <taxon>Isosphaerales</taxon>
        <taxon>Isosphaeraceae</taxon>
        <taxon>Tautonia</taxon>
    </lineage>
</organism>
<dbReference type="AlphaFoldDB" id="A0A518H282"/>
<feature type="coiled-coil region" evidence="1">
    <location>
        <begin position="113"/>
        <end position="152"/>
    </location>
</feature>
<dbReference type="EMBL" id="CP036426">
    <property type="protein sequence ID" value="QDV34934.1"/>
    <property type="molecule type" value="Genomic_DNA"/>
</dbReference>
<gene>
    <name evidence="2" type="ORF">ElP_28310</name>
</gene>
<sequence length="256" mass="27608">MTTLALPTIGHNAPPSDAEMLRESLLSAHESLLTNAEKLVESVGRIPERCEDDSTAGKIGDLIKLLTGQRKNLESARVAEKEPFLSLGRAVDGFFKGYIDQLDAAKTKAQKPLDAYLKLKAEEERRRRLEEAEALRLQAEKEAEAAAALEAAQLQPLAESALDQAQVTEQQALRAHASAAAKPAGMAQARGSSGSLASLRTRWVGEVTDRNQLDLDALRAHIPLEALQKAVNAFVAAGGRELKGAKIFEKSEAVVR</sequence>